<evidence type="ECO:0000256" key="5">
    <source>
        <dbReference type="PIRSR" id="PIRSR005700-1"/>
    </source>
</evidence>
<comment type="similarity">
    <text evidence="4">Belongs to the peptidase C1 family.</text>
</comment>
<keyword evidence="6" id="KW-0732">Signal</keyword>
<feature type="active site" evidence="5">
    <location>
        <position position="90"/>
    </location>
</feature>
<gene>
    <name evidence="7" type="ORF">IAC47_07255</name>
</gene>
<keyword evidence="2 4" id="KW-0378">Hydrolase</keyword>
<dbReference type="CDD" id="cd00585">
    <property type="entry name" value="Peptidase_C1B"/>
    <property type="match status" value="1"/>
</dbReference>
<feature type="chain" id="PRO_5038657951" description="Aminopeptidase" evidence="6">
    <location>
        <begin position="20"/>
        <end position="466"/>
    </location>
</feature>
<name>A0A9D1UHJ6_9BACT</name>
<dbReference type="AlphaFoldDB" id="A0A9D1UHJ6"/>
<dbReference type="PANTHER" id="PTHR10363:SF2">
    <property type="entry name" value="BLEOMYCIN HYDROLASE"/>
    <property type="match status" value="1"/>
</dbReference>
<dbReference type="InterPro" id="IPR000169">
    <property type="entry name" value="Pept_cys_AS"/>
</dbReference>
<dbReference type="InterPro" id="IPR004134">
    <property type="entry name" value="Peptidase_C1B"/>
</dbReference>
<dbReference type="InterPro" id="IPR038765">
    <property type="entry name" value="Papain-like_cys_pep_sf"/>
</dbReference>
<evidence type="ECO:0000313" key="8">
    <source>
        <dbReference type="Proteomes" id="UP000824267"/>
    </source>
</evidence>
<feature type="active site" evidence="5">
    <location>
        <position position="384"/>
    </location>
</feature>
<feature type="signal peptide" evidence="6">
    <location>
        <begin position="1"/>
        <end position="19"/>
    </location>
</feature>
<comment type="caution">
    <text evidence="7">The sequence shown here is derived from an EMBL/GenBank/DDBJ whole genome shotgun (WGS) entry which is preliminary data.</text>
</comment>
<sequence length="466" mass="53405">MKKLVVLVLFVGCVCGSFAQKGDGITPEMMNKIRSSYKATASDKALRNAVANNKIQSLALNLDNQNKYDTYFSHRVNSRGITDQKSSGRCWLFSGFNVMRAEMISKYNLGAFELSQNYLFFYDQLEKSNLFLSEIIKHIDEPLDSKYNEWLLKNTLSDGGQFTGVSDLVSKYGVVPSTVQPETYNSDNTGKIDELITLKLKEYALELRDMKTVKKAKDGQLQTRKVEMLAQIYRMLVLAYGEPVQEFTYTLRDVNGKEIVTDTYTPKSFYDKFIGKDLKNSYVMLMNDPSREYNKVYEIENDRHVADGANWKYINLPIEDIKNIAIASIKDSVMMYFSCDVGKFLYSSKGLLDVNTYDYGSLMGTTFGMDKKERIQTFASGSSHAMTLCGVDLDKDGKPKKWLVENSWGASHGWQGHLIMTDEWFEEYMFRLVVDKKYVPESILKYLEQEPVMLPPWDPMFSEDVD</sequence>
<dbReference type="PIRSF" id="PIRSF005700">
    <property type="entry name" value="PepC"/>
    <property type="match status" value="1"/>
</dbReference>
<keyword evidence="1 4" id="KW-0645">Protease</keyword>
<dbReference type="Proteomes" id="UP000824267">
    <property type="component" value="Unassembled WGS sequence"/>
</dbReference>
<evidence type="ECO:0000256" key="1">
    <source>
        <dbReference type="ARBA" id="ARBA00022670"/>
    </source>
</evidence>
<dbReference type="PANTHER" id="PTHR10363">
    <property type="entry name" value="BLEOMYCIN HYDROLASE"/>
    <property type="match status" value="1"/>
</dbReference>
<dbReference type="SUPFAM" id="SSF54001">
    <property type="entry name" value="Cysteine proteinases"/>
    <property type="match status" value="1"/>
</dbReference>
<dbReference type="PROSITE" id="PS00139">
    <property type="entry name" value="THIOL_PROTEASE_CYS"/>
    <property type="match status" value="1"/>
</dbReference>
<dbReference type="Gene3D" id="3.90.70.10">
    <property type="entry name" value="Cysteine proteinases"/>
    <property type="match status" value="1"/>
</dbReference>
<protein>
    <recommendedName>
        <fullName evidence="4">Aminopeptidase</fullName>
    </recommendedName>
</protein>
<evidence type="ECO:0000256" key="3">
    <source>
        <dbReference type="ARBA" id="ARBA00022807"/>
    </source>
</evidence>
<evidence type="ECO:0000256" key="6">
    <source>
        <dbReference type="SAM" id="SignalP"/>
    </source>
</evidence>
<dbReference type="EMBL" id="DXGG01000226">
    <property type="protein sequence ID" value="HIW88047.1"/>
    <property type="molecule type" value="Genomic_DNA"/>
</dbReference>
<dbReference type="GO" id="GO:0043418">
    <property type="term" value="P:homocysteine catabolic process"/>
    <property type="evidence" value="ECO:0007669"/>
    <property type="project" value="TreeGrafter"/>
</dbReference>
<proteinExistence type="inferred from homology"/>
<dbReference type="GO" id="GO:0070005">
    <property type="term" value="F:cysteine-type aminopeptidase activity"/>
    <property type="evidence" value="ECO:0007669"/>
    <property type="project" value="InterPro"/>
</dbReference>
<evidence type="ECO:0000256" key="4">
    <source>
        <dbReference type="PIRNR" id="PIRNR005700"/>
    </source>
</evidence>
<organism evidence="7 8">
    <name type="scientific">Candidatus Onthomorpha intestinigallinarum</name>
    <dbReference type="NCBI Taxonomy" id="2840880"/>
    <lineage>
        <taxon>Bacteria</taxon>
        <taxon>Pseudomonadati</taxon>
        <taxon>Bacteroidota</taxon>
        <taxon>Bacteroidia</taxon>
        <taxon>Bacteroidales</taxon>
        <taxon>Candidatus Onthomorpha</taxon>
    </lineage>
</organism>
<feature type="active site" evidence="5">
    <location>
        <position position="406"/>
    </location>
</feature>
<keyword evidence="3 4" id="KW-0788">Thiol protease</keyword>
<evidence type="ECO:0000313" key="7">
    <source>
        <dbReference type="EMBL" id="HIW88047.1"/>
    </source>
</evidence>
<keyword evidence="4" id="KW-0031">Aminopeptidase</keyword>
<dbReference type="GO" id="GO:0005737">
    <property type="term" value="C:cytoplasm"/>
    <property type="evidence" value="ECO:0007669"/>
    <property type="project" value="TreeGrafter"/>
</dbReference>
<reference evidence="7" key="1">
    <citation type="journal article" date="2021" name="PeerJ">
        <title>Extensive microbial diversity within the chicken gut microbiome revealed by metagenomics and culture.</title>
        <authorList>
            <person name="Gilroy R."/>
            <person name="Ravi A."/>
            <person name="Getino M."/>
            <person name="Pursley I."/>
            <person name="Horton D.L."/>
            <person name="Alikhan N.F."/>
            <person name="Baker D."/>
            <person name="Gharbi K."/>
            <person name="Hall N."/>
            <person name="Watson M."/>
            <person name="Adriaenssens E.M."/>
            <person name="Foster-Nyarko E."/>
            <person name="Jarju S."/>
            <person name="Secka A."/>
            <person name="Antonio M."/>
            <person name="Oren A."/>
            <person name="Chaudhuri R.R."/>
            <person name="La Ragione R."/>
            <person name="Hildebrand F."/>
            <person name="Pallen M.J."/>
        </authorList>
    </citation>
    <scope>NUCLEOTIDE SEQUENCE</scope>
    <source>
        <strain evidence="7">Gambia16-930</strain>
    </source>
</reference>
<dbReference type="GO" id="GO:0009636">
    <property type="term" value="P:response to toxic substance"/>
    <property type="evidence" value="ECO:0007669"/>
    <property type="project" value="TreeGrafter"/>
</dbReference>
<evidence type="ECO:0000256" key="2">
    <source>
        <dbReference type="ARBA" id="ARBA00022801"/>
    </source>
</evidence>
<dbReference type="GO" id="GO:0006508">
    <property type="term" value="P:proteolysis"/>
    <property type="evidence" value="ECO:0007669"/>
    <property type="project" value="UniProtKB-KW"/>
</dbReference>
<accession>A0A9D1UHJ6</accession>
<reference evidence="7" key="2">
    <citation type="submission" date="2021-04" db="EMBL/GenBank/DDBJ databases">
        <authorList>
            <person name="Gilroy R."/>
        </authorList>
    </citation>
    <scope>NUCLEOTIDE SEQUENCE</scope>
    <source>
        <strain evidence="7">Gambia16-930</strain>
    </source>
</reference>
<dbReference type="Pfam" id="PF03051">
    <property type="entry name" value="Peptidase_C1_2"/>
    <property type="match status" value="1"/>
</dbReference>